<name>A0A9W9M511_9EURO</name>
<dbReference type="EMBL" id="JAPQKQ010000007">
    <property type="protein sequence ID" value="KAJ5187492.1"/>
    <property type="molecule type" value="Genomic_DNA"/>
</dbReference>
<reference evidence="1" key="2">
    <citation type="journal article" date="2023" name="IMA Fungus">
        <title>Comparative genomic study of the Penicillium genus elucidates a diverse pangenome and 15 lateral gene transfer events.</title>
        <authorList>
            <person name="Petersen C."/>
            <person name="Sorensen T."/>
            <person name="Nielsen M.R."/>
            <person name="Sondergaard T.E."/>
            <person name="Sorensen J.L."/>
            <person name="Fitzpatrick D.A."/>
            <person name="Frisvad J.C."/>
            <person name="Nielsen K.L."/>
        </authorList>
    </citation>
    <scope>NUCLEOTIDE SEQUENCE</scope>
    <source>
        <strain evidence="1">IBT 20477</strain>
    </source>
</reference>
<proteinExistence type="predicted"/>
<dbReference type="AlphaFoldDB" id="A0A9W9M511"/>
<reference evidence="1" key="1">
    <citation type="submission" date="2022-11" db="EMBL/GenBank/DDBJ databases">
        <authorList>
            <person name="Petersen C."/>
        </authorList>
    </citation>
    <scope>NUCLEOTIDE SEQUENCE</scope>
    <source>
        <strain evidence="1">IBT 20477</strain>
    </source>
</reference>
<gene>
    <name evidence="1" type="ORF">N7449_010486</name>
</gene>
<organism evidence="1 2">
    <name type="scientific">Penicillium cf. viridicatum</name>
    <dbReference type="NCBI Taxonomy" id="2972119"/>
    <lineage>
        <taxon>Eukaryota</taxon>
        <taxon>Fungi</taxon>
        <taxon>Dikarya</taxon>
        <taxon>Ascomycota</taxon>
        <taxon>Pezizomycotina</taxon>
        <taxon>Eurotiomycetes</taxon>
        <taxon>Eurotiomycetidae</taxon>
        <taxon>Eurotiales</taxon>
        <taxon>Aspergillaceae</taxon>
        <taxon>Penicillium</taxon>
    </lineage>
</organism>
<sequence>MFGARQRSWDRDIPHRAFSSIPPATTSPIYLSQIEKYTRPPTQFPPVQRLSPRLPGMSPRFNNADQIEQYLHEDGLRAWGFVIYRCTYQSNTAWDEFMRRLLANTKDMLESEGGLDLLDNLALTVIEDPGSLDGATTAVIRHHFEQWVATAVHQEQGTGPALLWSERYRYCLQITQDVLDSVLTDENEAGFVRLIRRDWEEYDPYDGGDRLEDEHEAIEGCTLEDVGWIKVPFDGVMVVPWYYLRGGGWETEYHRPPKIACY</sequence>
<evidence type="ECO:0000313" key="2">
    <source>
        <dbReference type="Proteomes" id="UP001150942"/>
    </source>
</evidence>
<keyword evidence="2" id="KW-1185">Reference proteome</keyword>
<protein>
    <submittedName>
        <fullName evidence="1">Uncharacterized protein</fullName>
    </submittedName>
</protein>
<dbReference type="Proteomes" id="UP001150942">
    <property type="component" value="Unassembled WGS sequence"/>
</dbReference>
<dbReference type="OrthoDB" id="4424523at2759"/>
<evidence type="ECO:0000313" key="1">
    <source>
        <dbReference type="EMBL" id="KAJ5187492.1"/>
    </source>
</evidence>
<accession>A0A9W9M511</accession>
<comment type="caution">
    <text evidence="1">The sequence shown here is derived from an EMBL/GenBank/DDBJ whole genome shotgun (WGS) entry which is preliminary data.</text>
</comment>